<evidence type="ECO:0000256" key="8">
    <source>
        <dbReference type="ARBA" id="ARBA00022833"/>
    </source>
</evidence>
<protein>
    <recommendedName>
        <fullName evidence="5">D-sedoheptulose-7-phosphate isomerase</fullName>
        <ecNumber evidence="5">5.3.1.28</ecNumber>
    </recommendedName>
</protein>
<evidence type="ECO:0000256" key="4">
    <source>
        <dbReference type="ARBA" id="ARBA00009894"/>
    </source>
</evidence>
<dbReference type="InterPro" id="IPR004515">
    <property type="entry name" value="Phosphoheptose_Isoase"/>
</dbReference>
<dbReference type="GO" id="GO:1901135">
    <property type="term" value="P:carbohydrate derivative metabolic process"/>
    <property type="evidence" value="ECO:0007669"/>
    <property type="project" value="InterPro"/>
</dbReference>
<comment type="caution">
    <text evidence="12">The sequence shown here is derived from an EMBL/GenBank/DDBJ whole genome shotgun (WGS) entry which is preliminary data.</text>
</comment>
<dbReference type="Pfam" id="PF13580">
    <property type="entry name" value="SIS_2"/>
    <property type="match status" value="1"/>
</dbReference>
<evidence type="ECO:0000256" key="10">
    <source>
        <dbReference type="ARBA" id="ARBA00023277"/>
    </source>
</evidence>
<name>X1CCA6_9ZZZZ</name>
<dbReference type="CDD" id="cd05006">
    <property type="entry name" value="SIS_GmhA"/>
    <property type="match status" value="1"/>
</dbReference>
<comment type="cofactor">
    <cofactor evidence="2">
        <name>Zn(2+)</name>
        <dbReference type="ChEBI" id="CHEBI:29105"/>
    </cofactor>
</comment>
<dbReference type="GO" id="GO:0046872">
    <property type="term" value="F:metal ion binding"/>
    <property type="evidence" value="ECO:0007669"/>
    <property type="project" value="UniProtKB-KW"/>
</dbReference>
<keyword evidence="10" id="KW-0119">Carbohydrate metabolism</keyword>
<dbReference type="PANTHER" id="PTHR30390:SF6">
    <property type="entry name" value="DNAA INITIATOR-ASSOCIATING PROTEIN DIAA"/>
    <property type="match status" value="1"/>
</dbReference>
<evidence type="ECO:0000256" key="2">
    <source>
        <dbReference type="ARBA" id="ARBA00001947"/>
    </source>
</evidence>
<dbReference type="HAMAP" id="MF_00067">
    <property type="entry name" value="GmhA"/>
    <property type="match status" value="1"/>
</dbReference>
<dbReference type="AlphaFoldDB" id="X1CCA6"/>
<comment type="catalytic activity">
    <reaction evidence="1">
        <text>2 D-sedoheptulose 7-phosphate = D-glycero-alpha-D-manno-heptose 7-phosphate + D-glycero-beta-D-manno-heptose 7-phosphate</text>
        <dbReference type="Rhea" id="RHEA:27489"/>
        <dbReference type="ChEBI" id="CHEBI:57483"/>
        <dbReference type="ChEBI" id="CHEBI:60203"/>
        <dbReference type="ChEBI" id="CHEBI:60204"/>
        <dbReference type="EC" id="5.3.1.28"/>
    </reaction>
</comment>
<gene>
    <name evidence="12" type="ORF">S01H4_44298</name>
</gene>
<keyword evidence="8" id="KW-0862">Zinc</keyword>
<evidence type="ECO:0000313" key="12">
    <source>
        <dbReference type="EMBL" id="GAG90837.1"/>
    </source>
</evidence>
<proteinExistence type="inferred from homology"/>
<accession>X1CCA6</accession>
<dbReference type="InterPro" id="IPR046348">
    <property type="entry name" value="SIS_dom_sf"/>
</dbReference>
<keyword evidence="6" id="KW-0963">Cytoplasm</keyword>
<evidence type="ECO:0000256" key="3">
    <source>
        <dbReference type="ARBA" id="ARBA00004496"/>
    </source>
</evidence>
<comment type="subcellular location">
    <subcellularLocation>
        <location evidence="3">Cytoplasm</location>
    </subcellularLocation>
</comment>
<evidence type="ECO:0000259" key="11">
    <source>
        <dbReference type="PROSITE" id="PS51464"/>
    </source>
</evidence>
<comment type="similarity">
    <text evidence="4">Belongs to the SIS family. GmhA subfamily.</text>
</comment>
<dbReference type="PANTHER" id="PTHR30390">
    <property type="entry name" value="SEDOHEPTULOSE 7-PHOSPHATE ISOMERASE / DNAA INITIATOR-ASSOCIATING FACTOR FOR REPLICATION INITIATION"/>
    <property type="match status" value="1"/>
</dbReference>
<dbReference type="EC" id="5.3.1.28" evidence="5"/>
<dbReference type="PROSITE" id="PS51464">
    <property type="entry name" value="SIS"/>
    <property type="match status" value="1"/>
</dbReference>
<evidence type="ECO:0000256" key="7">
    <source>
        <dbReference type="ARBA" id="ARBA00022723"/>
    </source>
</evidence>
<evidence type="ECO:0000256" key="6">
    <source>
        <dbReference type="ARBA" id="ARBA00022490"/>
    </source>
</evidence>
<sequence>MQPTLRIARTFEDCLDSIRNAANLIAPQIEEASVLMIRSLLDGGKILVCGNGGSAADAQHFSAEMLNRFEMERPPLPAIALTTDTSTLTSIANDFSYQEVFAKQIQALGQPKDTLLVITTSGNSENLSRAVNAAHEKDMHCVALNGKSGGDLSKLLTQGDVNIIVPGTSTARIQEIHGIVIHCFCDLIDRHWYG</sequence>
<organism evidence="12">
    <name type="scientific">marine sediment metagenome</name>
    <dbReference type="NCBI Taxonomy" id="412755"/>
    <lineage>
        <taxon>unclassified sequences</taxon>
        <taxon>metagenomes</taxon>
        <taxon>ecological metagenomes</taxon>
    </lineage>
</organism>
<dbReference type="GO" id="GO:0097367">
    <property type="term" value="F:carbohydrate derivative binding"/>
    <property type="evidence" value="ECO:0007669"/>
    <property type="project" value="InterPro"/>
</dbReference>
<dbReference type="InterPro" id="IPR035461">
    <property type="entry name" value="GmhA/DiaA"/>
</dbReference>
<dbReference type="EMBL" id="BART01024547">
    <property type="protein sequence ID" value="GAG90837.1"/>
    <property type="molecule type" value="Genomic_DNA"/>
</dbReference>
<dbReference type="SUPFAM" id="SSF53697">
    <property type="entry name" value="SIS domain"/>
    <property type="match status" value="1"/>
</dbReference>
<evidence type="ECO:0000256" key="5">
    <source>
        <dbReference type="ARBA" id="ARBA00012580"/>
    </source>
</evidence>
<dbReference type="NCBIfam" id="NF010546">
    <property type="entry name" value="PRK13936.1"/>
    <property type="match status" value="1"/>
</dbReference>
<feature type="domain" description="SIS" evidence="11">
    <location>
        <begin position="36"/>
        <end position="194"/>
    </location>
</feature>
<dbReference type="InterPro" id="IPR001347">
    <property type="entry name" value="SIS_dom"/>
</dbReference>
<evidence type="ECO:0000256" key="1">
    <source>
        <dbReference type="ARBA" id="ARBA00000348"/>
    </source>
</evidence>
<reference evidence="12" key="1">
    <citation type="journal article" date="2014" name="Front. Microbiol.">
        <title>High frequency of phylogenetically diverse reductive dehalogenase-homologous genes in deep subseafloor sedimentary metagenomes.</title>
        <authorList>
            <person name="Kawai M."/>
            <person name="Futagami T."/>
            <person name="Toyoda A."/>
            <person name="Takaki Y."/>
            <person name="Nishi S."/>
            <person name="Hori S."/>
            <person name="Arai W."/>
            <person name="Tsubouchi T."/>
            <person name="Morono Y."/>
            <person name="Uchiyama I."/>
            <person name="Ito T."/>
            <person name="Fujiyama A."/>
            <person name="Inagaki F."/>
            <person name="Takami H."/>
        </authorList>
    </citation>
    <scope>NUCLEOTIDE SEQUENCE</scope>
    <source>
        <strain evidence="12">Expedition CK06-06</strain>
    </source>
</reference>
<dbReference type="GO" id="GO:0005737">
    <property type="term" value="C:cytoplasm"/>
    <property type="evidence" value="ECO:0007669"/>
    <property type="project" value="UniProtKB-SubCell"/>
</dbReference>
<dbReference type="InterPro" id="IPR050099">
    <property type="entry name" value="SIS_GmhA/DiaA_subfam"/>
</dbReference>
<keyword evidence="9" id="KW-0413">Isomerase</keyword>
<dbReference type="Gene3D" id="3.40.50.10490">
    <property type="entry name" value="Glucose-6-phosphate isomerase like protein, domain 1"/>
    <property type="match status" value="1"/>
</dbReference>
<evidence type="ECO:0000256" key="9">
    <source>
        <dbReference type="ARBA" id="ARBA00023235"/>
    </source>
</evidence>
<dbReference type="GO" id="GO:0008968">
    <property type="term" value="F:D-sedoheptulose 7-phosphate isomerase activity"/>
    <property type="evidence" value="ECO:0007669"/>
    <property type="project" value="InterPro"/>
</dbReference>
<keyword evidence="7" id="KW-0479">Metal-binding</keyword>